<dbReference type="EMBL" id="QKKF02010496">
    <property type="protein sequence ID" value="RZF44476.1"/>
    <property type="molecule type" value="Genomic_DNA"/>
</dbReference>
<evidence type="ECO:0000259" key="5">
    <source>
        <dbReference type="PROSITE" id="PS50089"/>
    </source>
</evidence>
<dbReference type="CDD" id="cd16473">
    <property type="entry name" value="RING-H2_RNF103"/>
    <property type="match status" value="1"/>
</dbReference>
<dbReference type="GO" id="GO:0016567">
    <property type="term" value="P:protein ubiquitination"/>
    <property type="evidence" value="ECO:0007669"/>
    <property type="project" value="InterPro"/>
</dbReference>
<evidence type="ECO:0000313" key="6">
    <source>
        <dbReference type="EMBL" id="RZF44476.1"/>
    </source>
</evidence>
<feature type="domain" description="RING-type" evidence="5">
    <location>
        <begin position="249"/>
        <end position="291"/>
    </location>
</feature>
<keyword evidence="4" id="KW-0472">Membrane</keyword>
<keyword evidence="2" id="KW-0862">Zinc</keyword>
<dbReference type="Gene3D" id="3.30.40.10">
    <property type="entry name" value="Zinc/RING finger domain, C3HC4 (zinc finger)"/>
    <property type="match status" value="1"/>
</dbReference>
<reference evidence="6 7" key="1">
    <citation type="journal article" date="2017" name="Gigascience">
        <title>Genome sequence of the small brown planthopper, Laodelphax striatellus.</title>
        <authorList>
            <person name="Zhu J."/>
            <person name="Jiang F."/>
            <person name="Wang X."/>
            <person name="Yang P."/>
            <person name="Bao Y."/>
            <person name="Zhao W."/>
            <person name="Wang W."/>
            <person name="Lu H."/>
            <person name="Wang Q."/>
            <person name="Cui N."/>
            <person name="Li J."/>
            <person name="Chen X."/>
            <person name="Luo L."/>
            <person name="Yu J."/>
            <person name="Kang L."/>
            <person name="Cui F."/>
        </authorList>
    </citation>
    <scope>NUCLEOTIDE SEQUENCE [LARGE SCALE GENOMIC DNA]</scope>
    <source>
        <strain evidence="6">Lst14</strain>
    </source>
</reference>
<dbReference type="Proteomes" id="UP000291343">
    <property type="component" value="Unassembled WGS sequence"/>
</dbReference>
<evidence type="ECO:0000256" key="2">
    <source>
        <dbReference type="ARBA" id="ARBA00022833"/>
    </source>
</evidence>
<evidence type="ECO:0000256" key="4">
    <source>
        <dbReference type="SAM" id="Phobius"/>
    </source>
</evidence>
<dbReference type="InParanoid" id="A0A482XF27"/>
<dbReference type="SUPFAM" id="SSF57850">
    <property type="entry name" value="RING/U-box"/>
    <property type="match status" value="1"/>
</dbReference>
<keyword evidence="4" id="KW-1133">Transmembrane helix</keyword>
<feature type="transmembrane region" description="Helical" evidence="4">
    <location>
        <begin position="70"/>
        <end position="88"/>
    </location>
</feature>
<dbReference type="InterPro" id="IPR013083">
    <property type="entry name" value="Znf_RING/FYVE/PHD"/>
</dbReference>
<comment type="caution">
    <text evidence="6">The sequence shown here is derived from an EMBL/GenBank/DDBJ whole genome shotgun (WGS) entry which is preliminary data.</text>
</comment>
<dbReference type="InterPro" id="IPR001841">
    <property type="entry name" value="Znf_RING"/>
</dbReference>
<dbReference type="STRING" id="195883.A0A482XF27"/>
<gene>
    <name evidence="6" type="ORF">LSTR_LSTR002249</name>
</gene>
<organism evidence="6 7">
    <name type="scientific">Laodelphax striatellus</name>
    <name type="common">Small brown planthopper</name>
    <name type="synonym">Delphax striatella</name>
    <dbReference type="NCBI Taxonomy" id="195883"/>
    <lineage>
        <taxon>Eukaryota</taxon>
        <taxon>Metazoa</taxon>
        <taxon>Ecdysozoa</taxon>
        <taxon>Arthropoda</taxon>
        <taxon>Hexapoda</taxon>
        <taxon>Insecta</taxon>
        <taxon>Pterygota</taxon>
        <taxon>Neoptera</taxon>
        <taxon>Paraneoptera</taxon>
        <taxon>Hemiptera</taxon>
        <taxon>Auchenorrhyncha</taxon>
        <taxon>Fulgoroidea</taxon>
        <taxon>Delphacidae</taxon>
        <taxon>Criomorphinae</taxon>
        <taxon>Laodelphax</taxon>
    </lineage>
</organism>
<dbReference type="OrthoDB" id="21204at2759"/>
<dbReference type="GO" id="GO:0004842">
    <property type="term" value="F:ubiquitin-protein transferase activity"/>
    <property type="evidence" value="ECO:0007669"/>
    <property type="project" value="InterPro"/>
</dbReference>
<dbReference type="GO" id="GO:0005783">
    <property type="term" value="C:endoplasmic reticulum"/>
    <property type="evidence" value="ECO:0007669"/>
    <property type="project" value="TreeGrafter"/>
</dbReference>
<evidence type="ECO:0000256" key="1">
    <source>
        <dbReference type="ARBA" id="ARBA00022771"/>
    </source>
</evidence>
<keyword evidence="4" id="KW-0812">Transmembrane</keyword>
<dbReference type="PANTHER" id="PTHR15302:SF0">
    <property type="entry name" value="E3 UBIQUITIN-PROTEIN LIGASE RNF103"/>
    <property type="match status" value="1"/>
</dbReference>
<dbReference type="GO" id="GO:0008270">
    <property type="term" value="F:zinc ion binding"/>
    <property type="evidence" value="ECO:0007669"/>
    <property type="project" value="UniProtKB-KW"/>
</dbReference>
<accession>A0A482XF27</accession>
<evidence type="ECO:0000256" key="3">
    <source>
        <dbReference type="PROSITE-ProRule" id="PRU00175"/>
    </source>
</evidence>
<feature type="transmembrane region" description="Helical" evidence="4">
    <location>
        <begin position="44"/>
        <end position="64"/>
    </location>
</feature>
<dbReference type="Pfam" id="PF13639">
    <property type="entry name" value="zf-RING_2"/>
    <property type="match status" value="1"/>
</dbReference>
<dbReference type="InterPro" id="IPR042494">
    <property type="entry name" value="RNF103"/>
</dbReference>
<keyword evidence="7" id="KW-1185">Reference proteome</keyword>
<dbReference type="PROSITE" id="PS50089">
    <property type="entry name" value="ZF_RING_2"/>
    <property type="match status" value="1"/>
</dbReference>
<feature type="transmembrane region" description="Helical" evidence="4">
    <location>
        <begin position="15"/>
        <end position="32"/>
    </location>
</feature>
<keyword evidence="1 3" id="KW-0479">Metal-binding</keyword>
<dbReference type="SMART" id="SM00184">
    <property type="entry name" value="RING"/>
    <property type="match status" value="1"/>
</dbReference>
<dbReference type="GO" id="GO:0036503">
    <property type="term" value="P:ERAD pathway"/>
    <property type="evidence" value="ECO:0007669"/>
    <property type="project" value="TreeGrafter"/>
</dbReference>
<feature type="transmembrane region" description="Helical" evidence="4">
    <location>
        <begin position="108"/>
        <end position="125"/>
    </location>
</feature>
<keyword evidence="1 3" id="KW-0863">Zinc-finger</keyword>
<dbReference type="PANTHER" id="PTHR15302">
    <property type="entry name" value="E3 UBIQUITIN-PROTEIN LIGASE RNF103"/>
    <property type="match status" value="1"/>
</dbReference>
<proteinExistence type="predicted"/>
<sequence>MNAFLCSVQPEINDVFLITLILVNMLVTLRIIEINVDYWWKRVVCALWRVVSHNLFLFWAWMVIMGIQRSYFFSSIASYCLVVTRYVWLSDLGALVRSDCQLMARHEIFFIVSYCIYGFFGHYVLGVSQLEDPEPESEGRGWWELLSLDCLFRPMAASGVQQSTLRSRQSTAANIDIQLEEGLEMLIERLAVPNLWLQPSHSADYIKDLPVWKFKTDDSDEEKLVKLMDDGLEATKGPPANEMLPSLECAVCLENYQRDDLICGLPCAHNYHHQCLLSWLQTDNHHCPICRWPAYKSHPRHIRLKQH</sequence>
<evidence type="ECO:0000313" key="7">
    <source>
        <dbReference type="Proteomes" id="UP000291343"/>
    </source>
</evidence>
<protein>
    <recommendedName>
        <fullName evidence="5">RING-type domain-containing protein</fullName>
    </recommendedName>
</protein>
<dbReference type="AlphaFoldDB" id="A0A482XF27"/>
<name>A0A482XF27_LAOST</name>